<dbReference type="PROSITE" id="PS51779">
    <property type="entry name" value="POTRA"/>
    <property type="match status" value="1"/>
</dbReference>
<dbReference type="InterPro" id="IPR013685">
    <property type="entry name" value="POTRA_FtsQ_type"/>
</dbReference>
<keyword evidence="7 9" id="KW-0472">Membrane</keyword>
<evidence type="ECO:0000313" key="12">
    <source>
        <dbReference type="Proteomes" id="UP001157439"/>
    </source>
</evidence>
<dbReference type="HAMAP" id="MF_00911">
    <property type="entry name" value="FtsQ_subfam"/>
    <property type="match status" value="1"/>
</dbReference>
<dbReference type="EMBL" id="BSPO01000001">
    <property type="protein sequence ID" value="GLS82201.1"/>
    <property type="molecule type" value="Genomic_DNA"/>
</dbReference>
<evidence type="ECO:0000256" key="5">
    <source>
        <dbReference type="ARBA" id="ARBA00022692"/>
    </source>
</evidence>
<dbReference type="RefSeq" id="WP_198950907.1">
    <property type="nucleotide sequence ID" value="NZ_BSPO01000001.1"/>
</dbReference>
<dbReference type="Pfam" id="PF03799">
    <property type="entry name" value="FtsQ_DivIB_C"/>
    <property type="match status" value="1"/>
</dbReference>
<dbReference type="InterPro" id="IPR005548">
    <property type="entry name" value="Cell_div_FtsQ/DivIB_C"/>
</dbReference>
<evidence type="ECO:0000259" key="10">
    <source>
        <dbReference type="PROSITE" id="PS51779"/>
    </source>
</evidence>
<keyword evidence="6 9" id="KW-1133">Transmembrane helix</keyword>
<sequence length="254" mass="29078">MAAKKRTEKQPPKRPVRWGLWLGLAFLGSVLLMLVSASWKLAVVLQDAEALPIETVALKGARQYTQDVEVRDALQDLMLSSFFTADVAQVQQTLTDLPWVYRATVRREWPRQLKVHLIEQVPLARWNEAAWLNDRGEVFEAPKRPGLEQLPDLRGPDEQSKMVLQTYQQLQQLLGQNGFTTTSLALTSRQAWKLQLARGIELRLGRSDKIDRVQRFIDVFTILEKRESKPIAYVDLRYDTGLAVGLVETDTENR</sequence>
<evidence type="ECO:0000256" key="2">
    <source>
        <dbReference type="ARBA" id="ARBA00022475"/>
    </source>
</evidence>
<evidence type="ECO:0000256" key="9">
    <source>
        <dbReference type="HAMAP-Rule" id="MF_00911"/>
    </source>
</evidence>
<evidence type="ECO:0000256" key="7">
    <source>
        <dbReference type="ARBA" id="ARBA00023136"/>
    </source>
</evidence>
<evidence type="ECO:0000256" key="3">
    <source>
        <dbReference type="ARBA" id="ARBA00022519"/>
    </source>
</evidence>
<dbReference type="GO" id="GO:0032153">
    <property type="term" value="C:cell division site"/>
    <property type="evidence" value="ECO:0007669"/>
    <property type="project" value="UniProtKB-UniRule"/>
</dbReference>
<dbReference type="PANTHER" id="PTHR35851">
    <property type="entry name" value="CELL DIVISION PROTEIN FTSQ"/>
    <property type="match status" value="1"/>
</dbReference>
<dbReference type="GO" id="GO:0043093">
    <property type="term" value="P:FtsZ-dependent cytokinesis"/>
    <property type="evidence" value="ECO:0007669"/>
    <property type="project" value="UniProtKB-UniRule"/>
</dbReference>
<evidence type="ECO:0000256" key="1">
    <source>
        <dbReference type="ARBA" id="ARBA00004370"/>
    </source>
</evidence>
<feature type="domain" description="POTRA" evidence="10">
    <location>
        <begin position="51"/>
        <end position="120"/>
    </location>
</feature>
<name>A0AA37TPD1_9GAMM</name>
<keyword evidence="12" id="KW-1185">Reference proteome</keyword>
<comment type="caution">
    <text evidence="11">The sequence shown here is derived from an EMBL/GenBank/DDBJ whole genome shotgun (WGS) entry which is preliminary data.</text>
</comment>
<comment type="similarity">
    <text evidence="9">Belongs to the FtsQ/DivIB family. FtsQ subfamily.</text>
</comment>
<dbReference type="GO" id="GO:0005886">
    <property type="term" value="C:plasma membrane"/>
    <property type="evidence" value="ECO:0007669"/>
    <property type="project" value="UniProtKB-SubCell"/>
</dbReference>
<dbReference type="GO" id="GO:0090529">
    <property type="term" value="P:cell septum assembly"/>
    <property type="evidence" value="ECO:0007669"/>
    <property type="project" value="InterPro"/>
</dbReference>
<dbReference type="PANTHER" id="PTHR35851:SF1">
    <property type="entry name" value="CELL DIVISION PROTEIN FTSQ"/>
    <property type="match status" value="1"/>
</dbReference>
<dbReference type="Gene3D" id="3.10.20.310">
    <property type="entry name" value="membrane protein fhac"/>
    <property type="match status" value="1"/>
</dbReference>
<dbReference type="InterPro" id="IPR045335">
    <property type="entry name" value="FtsQ_C_sf"/>
</dbReference>
<proteinExistence type="inferred from homology"/>
<accession>A0AA37TPD1</accession>
<gene>
    <name evidence="9 11" type="primary">ftsQ</name>
    <name evidence="11" type="ORF">GCM10007894_01780</name>
</gene>
<comment type="function">
    <text evidence="9">Essential cell division protein. May link together the upstream cell division proteins, which are predominantly cytoplasmic, with the downstream cell division proteins, which are predominantly periplasmic. May control correct divisome assembly.</text>
</comment>
<comment type="subcellular location">
    <subcellularLocation>
        <location evidence="9">Cell inner membrane</location>
        <topology evidence="9">Single-pass type II membrane protein</topology>
    </subcellularLocation>
    <subcellularLocation>
        <location evidence="1">Membrane</location>
    </subcellularLocation>
    <text evidence="9">Localizes to the division septum.</text>
</comment>
<dbReference type="Gene3D" id="3.40.50.11690">
    <property type="entry name" value="Cell division protein FtsQ/DivIB"/>
    <property type="match status" value="1"/>
</dbReference>
<dbReference type="InterPro" id="IPR026579">
    <property type="entry name" value="FtsQ"/>
</dbReference>
<keyword evidence="4 9" id="KW-0132">Cell division</keyword>
<protein>
    <recommendedName>
        <fullName evidence="9">Cell division protein FtsQ</fullName>
    </recommendedName>
</protein>
<dbReference type="InterPro" id="IPR034746">
    <property type="entry name" value="POTRA"/>
</dbReference>
<keyword evidence="2 9" id="KW-1003">Cell membrane</keyword>
<dbReference type="Pfam" id="PF08478">
    <property type="entry name" value="POTRA_1"/>
    <property type="match status" value="1"/>
</dbReference>
<comment type="subunit">
    <text evidence="9">Part of a complex composed of FtsB, FtsL and FtsQ.</text>
</comment>
<reference evidence="11 12" key="1">
    <citation type="journal article" date="2014" name="Int. J. Syst. Evol. Microbiol.">
        <title>Complete genome sequence of Corynebacterium casei LMG S-19264T (=DSM 44701T), isolated from a smear-ripened cheese.</title>
        <authorList>
            <consortium name="US DOE Joint Genome Institute (JGI-PGF)"/>
            <person name="Walter F."/>
            <person name="Albersmeier A."/>
            <person name="Kalinowski J."/>
            <person name="Ruckert C."/>
        </authorList>
    </citation>
    <scope>NUCLEOTIDE SEQUENCE [LARGE SCALE GENOMIC DNA]</scope>
    <source>
        <strain evidence="11 12">NBRC 112785</strain>
    </source>
</reference>
<evidence type="ECO:0000313" key="11">
    <source>
        <dbReference type="EMBL" id="GLS82201.1"/>
    </source>
</evidence>
<organism evidence="11 12">
    <name type="scientific">Paraferrimonas haliotis</name>
    <dbReference type="NCBI Taxonomy" id="2013866"/>
    <lineage>
        <taxon>Bacteria</taxon>
        <taxon>Pseudomonadati</taxon>
        <taxon>Pseudomonadota</taxon>
        <taxon>Gammaproteobacteria</taxon>
        <taxon>Alteromonadales</taxon>
        <taxon>Ferrimonadaceae</taxon>
        <taxon>Paraferrimonas</taxon>
    </lineage>
</organism>
<keyword evidence="5 9" id="KW-0812">Transmembrane</keyword>
<keyword evidence="8 9" id="KW-0131">Cell cycle</keyword>
<dbReference type="AlphaFoldDB" id="A0AA37TPD1"/>
<evidence type="ECO:0000256" key="4">
    <source>
        <dbReference type="ARBA" id="ARBA00022618"/>
    </source>
</evidence>
<dbReference type="Proteomes" id="UP001157439">
    <property type="component" value="Unassembled WGS sequence"/>
</dbReference>
<keyword evidence="3 9" id="KW-0997">Cell inner membrane</keyword>
<evidence type="ECO:0000256" key="8">
    <source>
        <dbReference type="ARBA" id="ARBA00023306"/>
    </source>
</evidence>
<feature type="transmembrane region" description="Helical" evidence="9">
    <location>
        <begin position="20"/>
        <end position="39"/>
    </location>
</feature>
<evidence type="ECO:0000256" key="6">
    <source>
        <dbReference type="ARBA" id="ARBA00022989"/>
    </source>
</evidence>